<accession>A0A7V7VQX5</accession>
<protein>
    <submittedName>
        <fullName evidence="3">Peptidoglycan-binding protein</fullName>
    </submittedName>
</protein>
<comment type="caution">
    <text evidence="3">The sequence shown here is derived from an EMBL/GenBank/DDBJ whole genome shotgun (WGS) entry which is preliminary data.</text>
</comment>
<gene>
    <name evidence="3" type="ORF">F9K94_21305</name>
</gene>
<proteinExistence type="predicted"/>
<dbReference type="InterPro" id="IPR036365">
    <property type="entry name" value="PGBD-like_sf"/>
</dbReference>
<feature type="compositionally biased region" description="Basic and acidic residues" evidence="1">
    <location>
        <begin position="299"/>
        <end position="311"/>
    </location>
</feature>
<dbReference type="InterPro" id="IPR036366">
    <property type="entry name" value="PGBDSf"/>
</dbReference>
<dbReference type="InterPro" id="IPR002477">
    <property type="entry name" value="Peptidoglycan-bd-like"/>
</dbReference>
<evidence type="ECO:0000313" key="3">
    <source>
        <dbReference type="EMBL" id="KAB2655097.1"/>
    </source>
</evidence>
<dbReference type="Proteomes" id="UP000460650">
    <property type="component" value="Unassembled WGS sequence"/>
</dbReference>
<reference evidence="3 4" key="1">
    <citation type="submission" date="2019-09" db="EMBL/GenBank/DDBJ databases">
        <title>Taxonomic organization of the family Brucellaceae based on a phylogenomic approach.</title>
        <authorList>
            <person name="Leclercq S."/>
            <person name="Cloeckaert A."/>
            <person name="Zygmunt M.S."/>
        </authorList>
    </citation>
    <scope>NUCLEOTIDE SEQUENCE [LARGE SCALE GENOMIC DNA]</scope>
    <source>
        <strain evidence="3 4">TA93</strain>
    </source>
</reference>
<dbReference type="SUPFAM" id="SSF47090">
    <property type="entry name" value="PGBD-like"/>
    <property type="match status" value="1"/>
</dbReference>
<dbReference type="Pfam" id="PF01471">
    <property type="entry name" value="PG_binding_1"/>
    <property type="match status" value="1"/>
</dbReference>
<dbReference type="Gene3D" id="1.10.101.10">
    <property type="entry name" value="PGBD-like superfamily/PGBD"/>
    <property type="match status" value="1"/>
</dbReference>
<evidence type="ECO:0000313" key="4">
    <source>
        <dbReference type="Proteomes" id="UP000460650"/>
    </source>
</evidence>
<feature type="region of interest" description="Disordered" evidence="1">
    <location>
        <begin position="83"/>
        <end position="113"/>
    </location>
</feature>
<feature type="region of interest" description="Disordered" evidence="1">
    <location>
        <begin position="198"/>
        <end position="311"/>
    </location>
</feature>
<evidence type="ECO:0000256" key="1">
    <source>
        <dbReference type="SAM" id="MobiDB-lite"/>
    </source>
</evidence>
<dbReference type="AlphaFoldDB" id="A0A7V7VQX5"/>
<evidence type="ECO:0000259" key="2">
    <source>
        <dbReference type="Pfam" id="PF01471"/>
    </source>
</evidence>
<feature type="domain" description="Peptidoglycan binding-like" evidence="2">
    <location>
        <begin position="137"/>
        <end position="190"/>
    </location>
</feature>
<dbReference type="EMBL" id="WBVY01000007">
    <property type="protein sequence ID" value="KAB2655097.1"/>
    <property type="molecule type" value="Genomic_DNA"/>
</dbReference>
<sequence>MHIMLFVKGDRHMKLLKVGTLILMASAVSVSSVPSVFAGGSGCAIGGAVGAIAGSFVGGNARKFAQIGGGLVGCGAGHVIQKKSKQKPAEATAKQKAPASRNNGKATSVAKSNTGKAGAAAGSAVVANQAVKPVADPSILSAQEHLAALGYEQVGKPDGFAGKATSAAVLAFQKDRSLPETGTLDATMIALIAQAATKDETGSQLASKPADAGIDKEVGKTSVSEVTETATASVDATAADEMSHEEYVEAERAAGPIVDEVEPEIAPVQKSVPSSETSVASITTAPNPKEKSPAAPTEAKADVGSHVDDSF</sequence>
<feature type="compositionally biased region" description="Basic and acidic residues" evidence="1">
    <location>
        <begin position="241"/>
        <end position="252"/>
    </location>
</feature>
<name>A0A7V7VQX5_9HYPH</name>
<organism evidence="3 4">
    <name type="scientific">Brucella tritici</name>
    <dbReference type="NCBI Taxonomy" id="94626"/>
    <lineage>
        <taxon>Bacteria</taxon>
        <taxon>Pseudomonadati</taxon>
        <taxon>Pseudomonadota</taxon>
        <taxon>Alphaproteobacteria</taxon>
        <taxon>Hyphomicrobiales</taxon>
        <taxon>Brucellaceae</taxon>
        <taxon>Brucella/Ochrobactrum group</taxon>
        <taxon>Brucella</taxon>
    </lineage>
</organism>
<feature type="compositionally biased region" description="Polar residues" evidence="1">
    <location>
        <begin position="271"/>
        <end position="286"/>
    </location>
</feature>
<feature type="compositionally biased region" description="Low complexity" evidence="1">
    <location>
        <begin position="225"/>
        <end position="240"/>
    </location>
</feature>